<sequence length="291" mass="33149">MKIALHIGANCTDDDKLLKSLLKNADTFVKERIKVPGPSKYRRILRETIQNLDGAKPEEATRLYIQDVIVDGEEPQRLIMSNSNFICIPNRMFDGGTFYPQTEDKLRGVAALFPDADFEIFIGLRNPATFLPAAFSKSKAATLDAFLKGFHPTHIRWSDIIRRINHVMPNARVTVWCNEDTPLIWAELIRAFADLPETHQITGGFDLLAKIMAPDGMKRMLDYMRSHPPKSEAHKRKIIAAFLDKYALDEEIEETVDLQGLDEQMVEDLTEIYDQDVEVISQMSGVRFIEP</sequence>
<organism evidence="1 2">
    <name type="scientific">Cognatiyoonia sediminum</name>
    <dbReference type="NCBI Taxonomy" id="1508389"/>
    <lineage>
        <taxon>Bacteria</taxon>
        <taxon>Pseudomonadati</taxon>
        <taxon>Pseudomonadota</taxon>
        <taxon>Alphaproteobacteria</taxon>
        <taxon>Rhodobacterales</taxon>
        <taxon>Paracoccaceae</taxon>
        <taxon>Cognatiyoonia</taxon>
    </lineage>
</organism>
<dbReference type="RefSeq" id="WP_072898652.1">
    <property type="nucleotide sequence ID" value="NZ_FQXB01000001.1"/>
</dbReference>
<evidence type="ECO:0000313" key="1">
    <source>
        <dbReference type="EMBL" id="SHG63208.1"/>
    </source>
</evidence>
<evidence type="ECO:0008006" key="3">
    <source>
        <dbReference type="Google" id="ProtNLM"/>
    </source>
</evidence>
<dbReference type="AlphaFoldDB" id="A0A1M5LDV5"/>
<dbReference type="Proteomes" id="UP000184074">
    <property type="component" value="Unassembled WGS sequence"/>
</dbReference>
<dbReference type="STRING" id="1508389.SAMN05444003_0237"/>
<reference evidence="1 2" key="1">
    <citation type="submission" date="2016-11" db="EMBL/GenBank/DDBJ databases">
        <authorList>
            <person name="Jaros S."/>
            <person name="Januszkiewicz K."/>
            <person name="Wedrychowicz H."/>
        </authorList>
    </citation>
    <scope>NUCLEOTIDE SEQUENCE [LARGE SCALE GENOMIC DNA]</scope>
    <source>
        <strain evidence="1 2">DSM 28715</strain>
    </source>
</reference>
<keyword evidence="2" id="KW-1185">Reference proteome</keyword>
<accession>A0A1M5LDV5</accession>
<protein>
    <recommendedName>
        <fullName evidence="3">Sulfotransferase family protein</fullName>
    </recommendedName>
</protein>
<evidence type="ECO:0000313" key="2">
    <source>
        <dbReference type="Proteomes" id="UP000184074"/>
    </source>
</evidence>
<dbReference type="OrthoDB" id="7816979at2"/>
<dbReference type="EMBL" id="FQXB01000001">
    <property type="protein sequence ID" value="SHG63208.1"/>
    <property type="molecule type" value="Genomic_DNA"/>
</dbReference>
<gene>
    <name evidence="1" type="ORF">SAMN05444003_0237</name>
</gene>
<name>A0A1M5LDV5_9RHOB</name>
<proteinExistence type="predicted"/>